<reference evidence="2" key="1">
    <citation type="submission" date="2016-01" db="EMBL/GenBank/DDBJ databases">
        <title>Draft genome of Chromobacterium sp. F49.</title>
        <authorList>
            <person name="Hong K.W."/>
        </authorList>
    </citation>
    <scope>NUCLEOTIDE SEQUENCE [LARGE SCALE GENOMIC DNA]</scope>
    <source>
        <strain evidence="2">M63</strain>
    </source>
</reference>
<comment type="caution">
    <text evidence="1">The sequence shown here is derived from an EMBL/GenBank/DDBJ whole genome shotgun (WGS) entry which is preliminary data.</text>
</comment>
<protein>
    <recommendedName>
        <fullName evidence="3">Lipoprotein</fullName>
    </recommendedName>
</protein>
<dbReference type="PROSITE" id="PS51257">
    <property type="entry name" value="PROKAR_LIPOPROTEIN"/>
    <property type="match status" value="1"/>
</dbReference>
<evidence type="ECO:0000313" key="2">
    <source>
        <dbReference type="Proteomes" id="UP000076563"/>
    </source>
</evidence>
<accession>A0A161SDG2</accession>
<keyword evidence="2" id="KW-1185">Reference proteome</keyword>
<evidence type="ECO:0000313" key="1">
    <source>
        <dbReference type="EMBL" id="KZE84423.1"/>
    </source>
</evidence>
<dbReference type="EMBL" id="LQRA01000001">
    <property type="protein sequence ID" value="KZE84423.1"/>
    <property type="molecule type" value="Genomic_DNA"/>
</dbReference>
<dbReference type="OrthoDB" id="2666237at2"/>
<sequence length="140" mass="16061">MFKAILRGILPLILLILTSCAEKKDVILTATSSEWRIEIYYKVVQGKYEEIPSVQYIGKKTIGEKVTIDINYTNNSATTNTLSRNDYSGMQMLVLPTRTVVKDWKTTKNVTISWEDEDNHHEETIVPKIKIDDSEQKLPL</sequence>
<name>A0A161SDG2_9BACL</name>
<proteinExistence type="predicted"/>
<dbReference type="Proteomes" id="UP000076563">
    <property type="component" value="Unassembled WGS sequence"/>
</dbReference>
<dbReference type="AlphaFoldDB" id="A0A161SDG2"/>
<gene>
    <name evidence="1" type="ORF">AV654_00515</name>
</gene>
<dbReference type="RefSeq" id="WP_063177588.1">
    <property type="nucleotide sequence ID" value="NZ_LQRA01000001.1"/>
</dbReference>
<evidence type="ECO:0008006" key="3">
    <source>
        <dbReference type="Google" id="ProtNLM"/>
    </source>
</evidence>
<organism evidence="1 2">
    <name type="scientific">Paenibacillus elgii</name>
    <dbReference type="NCBI Taxonomy" id="189691"/>
    <lineage>
        <taxon>Bacteria</taxon>
        <taxon>Bacillati</taxon>
        <taxon>Bacillota</taxon>
        <taxon>Bacilli</taxon>
        <taxon>Bacillales</taxon>
        <taxon>Paenibacillaceae</taxon>
        <taxon>Paenibacillus</taxon>
    </lineage>
</organism>